<dbReference type="PRINTS" id="PR00134">
    <property type="entry name" value="GLHYDRLASE10"/>
</dbReference>
<dbReference type="InterPro" id="IPR001000">
    <property type="entry name" value="GH10_dom"/>
</dbReference>
<dbReference type="AlphaFoldDB" id="E4RQT2"/>
<dbReference type="RefSeq" id="WP_013408587.1">
    <property type="nucleotide sequence ID" value="NC_014655.1"/>
</dbReference>
<keyword evidence="4 6" id="KW-0624">Polysaccharide degradation</keyword>
<dbReference type="Pfam" id="PF00331">
    <property type="entry name" value="Glyco_hydro_10"/>
    <property type="match status" value="1"/>
</dbReference>
<dbReference type="STRING" id="649349.Lbys_1832"/>
<evidence type="ECO:0000256" key="1">
    <source>
        <dbReference type="ARBA" id="ARBA00022801"/>
    </source>
</evidence>
<dbReference type="PROSITE" id="PS51760">
    <property type="entry name" value="GH10_2"/>
    <property type="match status" value="1"/>
</dbReference>
<reference evidence="8 9" key="2">
    <citation type="journal article" date="2011" name="Stand. Genomic Sci.">
        <title>Complete genome sequence of Leadbetterella byssophila type strain (4M15).</title>
        <authorList>
            <person name="Abt B."/>
            <person name="Teshima H."/>
            <person name="Lucas S."/>
            <person name="Lapidus A."/>
            <person name="Del Rio T.G."/>
            <person name="Nolan M."/>
            <person name="Tice H."/>
            <person name="Cheng J.F."/>
            <person name="Pitluck S."/>
            <person name="Liolios K."/>
            <person name="Pagani I."/>
            <person name="Ivanova N."/>
            <person name="Mavromatis K."/>
            <person name="Pati A."/>
            <person name="Tapia R."/>
            <person name="Han C."/>
            <person name="Goodwin L."/>
            <person name="Chen A."/>
            <person name="Palaniappan K."/>
            <person name="Land M."/>
            <person name="Hauser L."/>
            <person name="Chang Y.J."/>
            <person name="Jeffries C.D."/>
            <person name="Rohde M."/>
            <person name="Goker M."/>
            <person name="Tindall B.J."/>
            <person name="Detter J.C."/>
            <person name="Woyke T."/>
            <person name="Bristow J."/>
            <person name="Eisen J.A."/>
            <person name="Markowitz V."/>
            <person name="Hugenholtz P."/>
            <person name="Klenk H.P."/>
            <person name="Kyrpides N.C."/>
        </authorList>
    </citation>
    <scope>NUCLEOTIDE SEQUENCE [LARGE SCALE GENOMIC DNA]</scope>
    <source>
        <strain evidence="9">DSM 17132 / JCM 16389 / KACC 11308 / NBRC 106382 / 4M15</strain>
    </source>
</reference>
<proteinExistence type="inferred from homology"/>
<evidence type="ECO:0000313" key="8">
    <source>
        <dbReference type="EMBL" id="ADQ17538.1"/>
    </source>
</evidence>
<dbReference type="GO" id="GO:0000272">
    <property type="term" value="P:polysaccharide catabolic process"/>
    <property type="evidence" value="ECO:0007669"/>
    <property type="project" value="UniProtKB-KW"/>
</dbReference>
<comment type="catalytic activity">
    <reaction evidence="6">
        <text>Endohydrolysis of (1-&gt;4)-beta-D-xylosidic linkages in xylans.</text>
        <dbReference type="EC" id="3.2.1.8"/>
    </reaction>
</comment>
<comment type="similarity">
    <text evidence="6">Belongs to the glycosyl hydrolase 10 (cellulase F) family.</text>
</comment>
<gene>
    <name evidence="8" type="ordered locus">Lbys_1832</name>
</gene>
<dbReference type="Gene3D" id="3.20.20.80">
    <property type="entry name" value="Glycosidases"/>
    <property type="match status" value="1"/>
</dbReference>
<evidence type="ECO:0000259" key="7">
    <source>
        <dbReference type="PROSITE" id="PS51760"/>
    </source>
</evidence>
<feature type="domain" description="GH10" evidence="7">
    <location>
        <begin position="15"/>
        <end position="362"/>
    </location>
</feature>
<dbReference type="eggNOG" id="COG3693">
    <property type="taxonomic scope" value="Bacteria"/>
</dbReference>
<keyword evidence="2 6" id="KW-0119">Carbohydrate metabolism</keyword>
<dbReference type="Proteomes" id="UP000007435">
    <property type="component" value="Chromosome"/>
</dbReference>
<evidence type="ECO:0000256" key="4">
    <source>
        <dbReference type="ARBA" id="ARBA00023326"/>
    </source>
</evidence>
<dbReference type="KEGG" id="lby:Lbys_1832"/>
<sequence>MKKLIWMFWGILPGMAQEVTLKEVYKGAFKMGTAVNMEMMQDPLVKQQFNSVTPENVMKAEEVCPAPGVYDFSKADEFVRWAQGMFIVGHTLIWHNQTPSWFFEQADGSKKSPEDVKEQLREHIQKVAGRYAGKVHAWDVVNEVIDDDGSYRSTLWVNGVGSGDELVKLAFKYAAEYAPDTELYYNDFNAWRPEKVKGIVRMIKMLQAEGIRIDGVGIQGHWGLNYPKSEYIEAAIEAYAACGVKVMITELDVDVLPLTREGQIIGQGMMHKQFQNEEFKVYLDPYRDGLPTEVEEQLARRYKELFEIFYRKRDKIDRVTVWGMKDGMSWKNDYPIPGRTNYPLLWNRDGSPKMAWYRVLEVVKE</sequence>
<dbReference type="EMBL" id="CP002305">
    <property type="protein sequence ID" value="ADQ17538.1"/>
    <property type="molecule type" value="Genomic_DNA"/>
</dbReference>
<name>E4RQT2_LEAB4</name>
<keyword evidence="3 6" id="KW-0326">Glycosidase</keyword>
<dbReference type="PROSITE" id="PS00591">
    <property type="entry name" value="GH10_1"/>
    <property type="match status" value="1"/>
</dbReference>
<dbReference type="SUPFAM" id="SSF51445">
    <property type="entry name" value="(Trans)glycosidases"/>
    <property type="match status" value="1"/>
</dbReference>
<dbReference type="PANTHER" id="PTHR31490:SF90">
    <property type="entry name" value="ENDO-1,4-BETA-XYLANASE A"/>
    <property type="match status" value="1"/>
</dbReference>
<dbReference type="CAZy" id="GH10">
    <property type="family name" value="Glycoside Hydrolase Family 10"/>
</dbReference>
<dbReference type="InterPro" id="IPR017853">
    <property type="entry name" value="GH"/>
</dbReference>
<evidence type="ECO:0000256" key="5">
    <source>
        <dbReference type="PROSITE-ProRule" id="PRU10061"/>
    </source>
</evidence>
<protein>
    <recommendedName>
        <fullName evidence="6">Beta-xylanase</fullName>
        <ecNumber evidence="6">3.2.1.8</ecNumber>
    </recommendedName>
</protein>
<dbReference type="EC" id="3.2.1.8" evidence="6"/>
<dbReference type="SMART" id="SM00633">
    <property type="entry name" value="Glyco_10"/>
    <property type="match status" value="1"/>
</dbReference>
<evidence type="ECO:0000256" key="3">
    <source>
        <dbReference type="ARBA" id="ARBA00023295"/>
    </source>
</evidence>
<keyword evidence="9" id="KW-1185">Reference proteome</keyword>
<dbReference type="HOGENOM" id="CLU_020161_6_1_10"/>
<evidence type="ECO:0000256" key="6">
    <source>
        <dbReference type="RuleBase" id="RU361174"/>
    </source>
</evidence>
<feature type="active site" description="Nucleophile" evidence="5">
    <location>
        <position position="250"/>
    </location>
</feature>
<keyword evidence="1 6" id="KW-0378">Hydrolase</keyword>
<dbReference type="InterPro" id="IPR031158">
    <property type="entry name" value="GH10_AS"/>
</dbReference>
<evidence type="ECO:0000313" key="9">
    <source>
        <dbReference type="Proteomes" id="UP000007435"/>
    </source>
</evidence>
<dbReference type="InterPro" id="IPR044846">
    <property type="entry name" value="GH10"/>
</dbReference>
<organism evidence="8 9">
    <name type="scientific">Leadbetterella byssophila (strain DSM 17132 / JCM 16389 / KACC 11308 / NBRC 106382 / 4M15)</name>
    <dbReference type="NCBI Taxonomy" id="649349"/>
    <lineage>
        <taxon>Bacteria</taxon>
        <taxon>Pseudomonadati</taxon>
        <taxon>Bacteroidota</taxon>
        <taxon>Cytophagia</taxon>
        <taxon>Cytophagales</taxon>
        <taxon>Leadbetterellaceae</taxon>
        <taxon>Leadbetterella</taxon>
    </lineage>
</organism>
<dbReference type="PANTHER" id="PTHR31490">
    <property type="entry name" value="GLYCOSYL HYDROLASE"/>
    <property type="match status" value="1"/>
</dbReference>
<dbReference type="GO" id="GO:0031176">
    <property type="term" value="F:endo-1,4-beta-xylanase activity"/>
    <property type="evidence" value="ECO:0007669"/>
    <property type="project" value="UniProtKB-EC"/>
</dbReference>
<accession>E4RQT2</accession>
<reference key="1">
    <citation type="submission" date="2010-11" db="EMBL/GenBank/DDBJ databases">
        <title>The complete genome of Leadbetterella byssophila DSM 17132.</title>
        <authorList>
            <consortium name="US DOE Joint Genome Institute (JGI-PGF)"/>
            <person name="Lucas S."/>
            <person name="Copeland A."/>
            <person name="Lapidus A."/>
            <person name="Glavina del Rio T."/>
            <person name="Dalin E."/>
            <person name="Tice H."/>
            <person name="Bruce D."/>
            <person name="Goodwin L."/>
            <person name="Pitluck S."/>
            <person name="Kyrpides N."/>
            <person name="Mavromatis K."/>
            <person name="Ivanova N."/>
            <person name="Teshima H."/>
            <person name="Brettin T."/>
            <person name="Detter J.C."/>
            <person name="Han C."/>
            <person name="Tapia R."/>
            <person name="Land M."/>
            <person name="Hauser L."/>
            <person name="Markowitz V."/>
            <person name="Cheng J.-F."/>
            <person name="Hugenholtz P."/>
            <person name="Woyke T."/>
            <person name="Wu D."/>
            <person name="Tindall B."/>
            <person name="Pomrenke H.G."/>
            <person name="Brambilla E."/>
            <person name="Klenk H.-P."/>
            <person name="Eisen J.A."/>
        </authorList>
    </citation>
    <scope>NUCLEOTIDE SEQUENCE [LARGE SCALE GENOMIC DNA]</scope>
    <source>
        <strain>DSM 17132</strain>
    </source>
</reference>
<evidence type="ECO:0000256" key="2">
    <source>
        <dbReference type="ARBA" id="ARBA00023277"/>
    </source>
</evidence>